<dbReference type="PANTHER" id="PTHR34146">
    <property type="entry name" value="POLYNUCLEOTIDYL TRANSFERASE, RIBONUCLEASE H-LIKE SUPERFAMILY PROTEIN-RELATED"/>
    <property type="match status" value="1"/>
</dbReference>
<protein>
    <submittedName>
        <fullName evidence="3">Ribonuclease H-like superfamily</fullName>
    </submittedName>
</protein>
<sequence length="210" mass="24443">MWYIWKARNRKIFDNLSEPPQETLNIAIQEEEEWRRANQREDPQPMRNSTVQESSIPDDRPVCFIDGSWHRDTSRSGHRWIALCGGRLVHLGLKGSRRSLSPLHAELETLLWAMKCLLAVQINSILILTDCTDLIEMTSSPEEWPTFSTEMRDYVYYRDLFSMFSIKYIPRSGNTSADYLAKCARIRGFCFSHVSSTVPDWLSLEESSYP</sequence>
<dbReference type="GO" id="GO:0003676">
    <property type="term" value="F:nucleic acid binding"/>
    <property type="evidence" value="ECO:0007669"/>
    <property type="project" value="InterPro"/>
</dbReference>
<organism evidence="3 4">
    <name type="scientific">Arabidopsis suecica</name>
    <name type="common">Swedish thale-cress</name>
    <name type="synonym">Cardaminopsis suecica</name>
    <dbReference type="NCBI Taxonomy" id="45249"/>
    <lineage>
        <taxon>Eukaryota</taxon>
        <taxon>Viridiplantae</taxon>
        <taxon>Streptophyta</taxon>
        <taxon>Embryophyta</taxon>
        <taxon>Tracheophyta</taxon>
        <taxon>Spermatophyta</taxon>
        <taxon>Magnoliopsida</taxon>
        <taxon>eudicotyledons</taxon>
        <taxon>Gunneridae</taxon>
        <taxon>Pentapetalae</taxon>
        <taxon>rosids</taxon>
        <taxon>malvids</taxon>
        <taxon>Brassicales</taxon>
        <taxon>Brassicaceae</taxon>
        <taxon>Camelineae</taxon>
        <taxon>Arabidopsis</taxon>
    </lineage>
</organism>
<feature type="compositionally biased region" description="Polar residues" evidence="1">
    <location>
        <begin position="46"/>
        <end position="55"/>
    </location>
</feature>
<reference evidence="3 4" key="1">
    <citation type="submission" date="2020-12" db="EMBL/GenBank/DDBJ databases">
        <title>Concerted genomic and epigenomic changes stabilize Arabidopsis allopolyploids.</title>
        <authorList>
            <person name="Chen Z."/>
        </authorList>
    </citation>
    <scope>NUCLEOTIDE SEQUENCE [LARGE SCALE GENOMIC DNA]</scope>
    <source>
        <strain evidence="3">As9502</strain>
        <tissue evidence="3">Leaf</tissue>
    </source>
</reference>
<dbReference type="Proteomes" id="UP000694251">
    <property type="component" value="Chromosome 8"/>
</dbReference>
<proteinExistence type="predicted"/>
<accession>A0A8T2BBH4</accession>
<dbReference type="PANTHER" id="PTHR34146:SF3">
    <property type="entry name" value="POLYNUCLEOTIDYL TRANSFERASE, RIBONUCLEASE H-LIKE SUPERFAMILY PROTEIN"/>
    <property type="match status" value="1"/>
</dbReference>
<dbReference type="InterPro" id="IPR002156">
    <property type="entry name" value="RNaseH_domain"/>
</dbReference>
<feature type="region of interest" description="Disordered" evidence="1">
    <location>
        <begin position="36"/>
        <end position="55"/>
    </location>
</feature>
<comment type="caution">
    <text evidence="3">The sequence shown here is derived from an EMBL/GenBank/DDBJ whole genome shotgun (WGS) entry which is preliminary data.</text>
</comment>
<dbReference type="InterPro" id="IPR044730">
    <property type="entry name" value="RNase_H-like_dom_plant"/>
</dbReference>
<feature type="domain" description="RNase H type-1" evidence="2">
    <location>
        <begin position="65"/>
        <end position="183"/>
    </location>
</feature>
<evidence type="ECO:0000313" key="4">
    <source>
        <dbReference type="Proteomes" id="UP000694251"/>
    </source>
</evidence>
<dbReference type="Pfam" id="PF13456">
    <property type="entry name" value="RVT_3"/>
    <property type="match status" value="1"/>
</dbReference>
<name>A0A8T2BBH4_ARASU</name>
<evidence type="ECO:0000259" key="2">
    <source>
        <dbReference type="Pfam" id="PF13456"/>
    </source>
</evidence>
<dbReference type="AlphaFoldDB" id="A0A8T2BBH4"/>
<dbReference type="OrthoDB" id="1113854at2759"/>
<keyword evidence="4" id="KW-1185">Reference proteome</keyword>
<dbReference type="GO" id="GO:0004523">
    <property type="term" value="F:RNA-DNA hybrid ribonuclease activity"/>
    <property type="evidence" value="ECO:0007669"/>
    <property type="project" value="InterPro"/>
</dbReference>
<evidence type="ECO:0000256" key="1">
    <source>
        <dbReference type="SAM" id="MobiDB-lite"/>
    </source>
</evidence>
<dbReference type="CDD" id="cd06222">
    <property type="entry name" value="RNase_H_like"/>
    <property type="match status" value="1"/>
</dbReference>
<evidence type="ECO:0000313" key="3">
    <source>
        <dbReference type="EMBL" id="KAG7584558.1"/>
    </source>
</evidence>
<gene>
    <name evidence="3" type="ORF">ISN44_As08g040010</name>
</gene>
<dbReference type="EMBL" id="JAEFBJ010000008">
    <property type="protein sequence ID" value="KAG7584558.1"/>
    <property type="molecule type" value="Genomic_DNA"/>
</dbReference>